<name>A0ABT6UDH3_9GAMM</name>
<organism evidence="2 3">
    <name type="scientific">Shewanella xiamenensis</name>
    <dbReference type="NCBI Taxonomy" id="332186"/>
    <lineage>
        <taxon>Bacteria</taxon>
        <taxon>Pseudomonadati</taxon>
        <taxon>Pseudomonadota</taxon>
        <taxon>Gammaproteobacteria</taxon>
        <taxon>Alteromonadales</taxon>
        <taxon>Shewanellaceae</taxon>
        <taxon>Shewanella</taxon>
    </lineage>
</organism>
<evidence type="ECO:0000313" key="3">
    <source>
        <dbReference type="Proteomes" id="UP001159075"/>
    </source>
</evidence>
<gene>
    <name evidence="2" type="ORF">ODY93_13150</name>
</gene>
<feature type="transmembrane region" description="Helical" evidence="1">
    <location>
        <begin position="12"/>
        <end position="32"/>
    </location>
</feature>
<dbReference type="RefSeq" id="WP_282679484.1">
    <property type="nucleotide sequence ID" value="NZ_CP106875.1"/>
</dbReference>
<keyword evidence="1" id="KW-0472">Membrane</keyword>
<sequence>METVNNVAKGVVLGVVVALALIFTVPSVINYYGEYQLKQHLRNNYPLTLSHEDSLIVVFYLNENNEVMKMPLECNESPQGSLISLISEDPMKFQIDAPYASKNCPSKFFASHKTPDLVDSIFNLTRTR</sequence>
<dbReference type="EMBL" id="JAOTLW010000013">
    <property type="protein sequence ID" value="MDI5832519.1"/>
    <property type="molecule type" value="Genomic_DNA"/>
</dbReference>
<evidence type="ECO:0000313" key="2">
    <source>
        <dbReference type="EMBL" id="MDI5832519.1"/>
    </source>
</evidence>
<proteinExistence type="predicted"/>
<reference evidence="2 3" key="1">
    <citation type="submission" date="2022-09" db="EMBL/GenBank/DDBJ databases">
        <title>The outer-membrane cytochrome OmcA is essential for infection of Shewanella oneidensis by a zebrafish-associated bacteriophage.</title>
        <authorList>
            <person name="Grenfell A.W."/>
            <person name="Intile P."/>
            <person name="Mcfarlane J."/>
            <person name="Leung D."/>
            <person name="Abdalla K."/>
            <person name="Wold M."/>
            <person name="Kees E."/>
            <person name="Gralnick J."/>
        </authorList>
    </citation>
    <scope>NUCLEOTIDE SEQUENCE [LARGE SCALE GENOMIC DNA]</scope>
    <source>
        <strain evidence="2 3">NF-5</strain>
    </source>
</reference>
<keyword evidence="1" id="KW-1133">Transmembrane helix</keyword>
<keyword evidence="3" id="KW-1185">Reference proteome</keyword>
<dbReference type="Proteomes" id="UP001159075">
    <property type="component" value="Unassembled WGS sequence"/>
</dbReference>
<accession>A0ABT6UDH3</accession>
<protein>
    <submittedName>
        <fullName evidence="2">Uncharacterized protein</fullName>
    </submittedName>
</protein>
<comment type="caution">
    <text evidence="2">The sequence shown here is derived from an EMBL/GenBank/DDBJ whole genome shotgun (WGS) entry which is preliminary data.</text>
</comment>
<evidence type="ECO:0000256" key="1">
    <source>
        <dbReference type="SAM" id="Phobius"/>
    </source>
</evidence>
<keyword evidence="1" id="KW-0812">Transmembrane</keyword>